<comment type="caution">
    <text evidence="4">The sequence shown here is derived from an EMBL/GenBank/DDBJ whole genome shotgun (WGS) entry which is preliminary data.</text>
</comment>
<evidence type="ECO:0000256" key="1">
    <source>
        <dbReference type="ARBA" id="ARBA00001968"/>
    </source>
</evidence>
<proteinExistence type="predicted"/>
<protein>
    <submittedName>
        <fullName evidence="4">Clp protease adapter protein ClpF, chloroplastic</fullName>
    </submittedName>
</protein>
<dbReference type="InterPro" id="IPR036623">
    <property type="entry name" value="Hemimethylated_DNA-bd_sf"/>
</dbReference>
<keyword evidence="2" id="KW-0479">Metal-binding</keyword>
<evidence type="ECO:0000256" key="2">
    <source>
        <dbReference type="ARBA" id="ARBA00022723"/>
    </source>
</evidence>
<evidence type="ECO:0000313" key="4">
    <source>
        <dbReference type="EMBL" id="KAK4403077.1"/>
    </source>
</evidence>
<dbReference type="PANTHER" id="PTHR48439">
    <property type="entry name" value="HEMIMETHYLATED DNA-BINDING DOMAIN-CONTAINING PROTEIN"/>
    <property type="match status" value="1"/>
</dbReference>
<dbReference type="GO" id="GO:0003677">
    <property type="term" value="F:DNA binding"/>
    <property type="evidence" value="ECO:0007669"/>
    <property type="project" value="InterPro"/>
</dbReference>
<dbReference type="Gene3D" id="2.30.30.390">
    <property type="entry name" value="Hemimethylated DNA-binding domain"/>
    <property type="match status" value="1"/>
</dbReference>
<gene>
    <name evidence="4" type="ORF">Sango_1048400</name>
</gene>
<dbReference type="SUPFAM" id="SSF141255">
    <property type="entry name" value="YccV-like"/>
    <property type="match status" value="1"/>
</dbReference>
<dbReference type="Pfam" id="PF02151">
    <property type="entry name" value="UVR"/>
    <property type="match status" value="1"/>
</dbReference>
<dbReference type="EMBL" id="JACGWL010000005">
    <property type="protein sequence ID" value="KAK4403077.1"/>
    <property type="molecule type" value="Genomic_DNA"/>
</dbReference>
<comment type="cofactor">
    <cofactor evidence="1">
        <name>a divalent metal cation</name>
        <dbReference type="ChEBI" id="CHEBI:60240"/>
    </cofactor>
</comment>
<dbReference type="SMART" id="SM00992">
    <property type="entry name" value="YccV-like"/>
    <property type="match status" value="1"/>
</dbReference>
<dbReference type="Proteomes" id="UP001289374">
    <property type="component" value="Unassembled WGS sequence"/>
</dbReference>
<dbReference type="Pfam" id="PF08755">
    <property type="entry name" value="YccV-like"/>
    <property type="match status" value="1"/>
</dbReference>
<keyword evidence="4" id="KW-0378">Hydrolase</keyword>
<dbReference type="InterPro" id="IPR011722">
    <property type="entry name" value="Hemimethylated_DNA-bd_dom"/>
</dbReference>
<feature type="domain" description="Hemimethylated DNA-binding" evidence="3">
    <location>
        <begin position="208"/>
        <end position="299"/>
    </location>
</feature>
<reference evidence="4" key="2">
    <citation type="journal article" date="2024" name="Plant">
        <title>Genomic evolution and insights into agronomic trait innovations of Sesamum species.</title>
        <authorList>
            <person name="Miao H."/>
            <person name="Wang L."/>
            <person name="Qu L."/>
            <person name="Liu H."/>
            <person name="Sun Y."/>
            <person name="Le M."/>
            <person name="Wang Q."/>
            <person name="Wei S."/>
            <person name="Zheng Y."/>
            <person name="Lin W."/>
            <person name="Duan Y."/>
            <person name="Cao H."/>
            <person name="Xiong S."/>
            <person name="Wang X."/>
            <person name="Wei L."/>
            <person name="Li C."/>
            <person name="Ma Q."/>
            <person name="Ju M."/>
            <person name="Zhao R."/>
            <person name="Li G."/>
            <person name="Mu C."/>
            <person name="Tian Q."/>
            <person name="Mei H."/>
            <person name="Zhang T."/>
            <person name="Gao T."/>
            <person name="Zhang H."/>
        </authorList>
    </citation>
    <scope>NUCLEOTIDE SEQUENCE</scope>
    <source>
        <strain evidence="4">K16</strain>
    </source>
</reference>
<evidence type="ECO:0000313" key="5">
    <source>
        <dbReference type="Proteomes" id="UP001289374"/>
    </source>
</evidence>
<name>A0AAE1X1I7_9LAMI</name>
<dbReference type="GO" id="GO:0046872">
    <property type="term" value="F:metal ion binding"/>
    <property type="evidence" value="ECO:0007669"/>
    <property type="project" value="UniProtKB-KW"/>
</dbReference>
<dbReference type="InterPro" id="IPR027806">
    <property type="entry name" value="HARBI1_dom"/>
</dbReference>
<dbReference type="InterPro" id="IPR001943">
    <property type="entry name" value="UVR_dom"/>
</dbReference>
<keyword evidence="4" id="KW-0645">Protease</keyword>
<dbReference type="PANTHER" id="PTHR48439:SF1">
    <property type="entry name" value="HEMIMETHYLATED DNA-BINDING DOMAIN-CONTAINING PROTEIN"/>
    <property type="match status" value="1"/>
</dbReference>
<dbReference type="GO" id="GO:0006508">
    <property type="term" value="P:proteolysis"/>
    <property type="evidence" value="ECO:0007669"/>
    <property type="project" value="UniProtKB-KW"/>
</dbReference>
<accession>A0AAE1X1I7</accession>
<dbReference type="NCBIfam" id="TIGR02097">
    <property type="entry name" value="yccV"/>
    <property type="match status" value="1"/>
</dbReference>
<sequence>MVQSMSINTLVTSRCSVVCGSNDEWRRNFGQVKEPHILPGAGSLCLCSYSGRTTSFGGPCSISRPRSLRVQAGWLFKGSDKGSEFDASTEHSESANEDILMFFFELDLATRVQYALNLEQYDIAQQLRNKLTEVESEVIRLQESRRGSASKSEAQDMAISILRLRADLQNAVESENYSLAAELRDEISKLEAKSLAASVKAQAYENAQYAFRLGQKVKHKKFGYRAVICGMDPVCCESKTWMDRANVEKLTRGPDQPFYQDRFDHPYASFLFYGMDAAGDFIPIKQLREKYSQPRHELPYDPLDEEDGKDAFFAGPSDLRMSELVRGFLDALDETHIEVRVPDSDKGRYRNRKGQISVNVLGVCNMEGKFIYALSGWEGSAANGRVLRDAIHRPTGLKVPTGNYYLCDNRYNNVEGFLTSYCGVRYHLKEWGRGCGGPQTARELFNLRHGSARNIIE</sequence>
<dbReference type="GO" id="GO:0008233">
    <property type="term" value="F:peptidase activity"/>
    <property type="evidence" value="ECO:0007669"/>
    <property type="project" value="UniProtKB-KW"/>
</dbReference>
<keyword evidence="5" id="KW-1185">Reference proteome</keyword>
<dbReference type="InterPro" id="IPR053189">
    <property type="entry name" value="Clp_protease_adapter_ClpF"/>
</dbReference>
<evidence type="ECO:0000259" key="3">
    <source>
        <dbReference type="SMART" id="SM00992"/>
    </source>
</evidence>
<organism evidence="4 5">
    <name type="scientific">Sesamum angolense</name>
    <dbReference type="NCBI Taxonomy" id="2727404"/>
    <lineage>
        <taxon>Eukaryota</taxon>
        <taxon>Viridiplantae</taxon>
        <taxon>Streptophyta</taxon>
        <taxon>Embryophyta</taxon>
        <taxon>Tracheophyta</taxon>
        <taxon>Spermatophyta</taxon>
        <taxon>Magnoliopsida</taxon>
        <taxon>eudicotyledons</taxon>
        <taxon>Gunneridae</taxon>
        <taxon>Pentapetalae</taxon>
        <taxon>asterids</taxon>
        <taxon>lamiids</taxon>
        <taxon>Lamiales</taxon>
        <taxon>Pedaliaceae</taxon>
        <taxon>Sesamum</taxon>
    </lineage>
</organism>
<reference evidence="4" key="1">
    <citation type="submission" date="2020-06" db="EMBL/GenBank/DDBJ databases">
        <authorList>
            <person name="Li T."/>
            <person name="Hu X."/>
            <person name="Zhang T."/>
            <person name="Song X."/>
            <person name="Zhang H."/>
            <person name="Dai N."/>
            <person name="Sheng W."/>
            <person name="Hou X."/>
            <person name="Wei L."/>
        </authorList>
    </citation>
    <scope>NUCLEOTIDE SEQUENCE</scope>
    <source>
        <strain evidence="4">K16</strain>
        <tissue evidence="4">Leaf</tissue>
    </source>
</reference>
<dbReference type="AlphaFoldDB" id="A0AAE1X1I7"/>
<dbReference type="Pfam" id="PF13359">
    <property type="entry name" value="DDE_Tnp_4"/>
    <property type="match status" value="1"/>
</dbReference>